<dbReference type="EMBL" id="CH473973">
    <property type="protein sequence ID" value="EDM13594.1"/>
    <property type="molecule type" value="Genomic_DNA"/>
</dbReference>
<evidence type="ECO:0000313" key="2">
    <source>
        <dbReference type="EMBL" id="EDM13594.1"/>
    </source>
</evidence>
<dbReference type="Proteomes" id="UP000234681">
    <property type="component" value="Chromosome 12"/>
</dbReference>
<name>A6J105_RAT</name>
<dbReference type="AlphaFoldDB" id="A6J105"/>
<gene>
    <name evidence="2" type="ORF">rCG_21417</name>
</gene>
<evidence type="ECO:0000256" key="1">
    <source>
        <dbReference type="SAM" id="MobiDB-lite"/>
    </source>
</evidence>
<protein>
    <submittedName>
        <fullName evidence="2">RCG21417, isoform CRA_b</fullName>
    </submittedName>
</protein>
<feature type="region of interest" description="Disordered" evidence="1">
    <location>
        <begin position="101"/>
        <end position="124"/>
    </location>
</feature>
<accession>A6J105</accession>
<sequence>MRRPGKLRHLGPPWFIFSLNASGRELVQKQVLPHQATSSMSTWASLRLPAPLIRICSGNWGLRLREKPALLFPGMAATAMQVAGKKDYPALLPLNEMPPNTICGSKQKDGSENPPGESGCFLQW</sequence>
<proteinExistence type="predicted"/>
<evidence type="ECO:0000313" key="3">
    <source>
        <dbReference type="Proteomes" id="UP000234681"/>
    </source>
</evidence>
<reference evidence="2 3" key="1">
    <citation type="submission" date="2005-07" db="EMBL/GenBank/DDBJ databases">
        <authorList>
            <person name="Mural R.J."/>
            <person name="Li P.W."/>
            <person name="Adams M.D."/>
            <person name="Amanatides P.G."/>
            <person name="Baden-Tillson H."/>
            <person name="Barnstead M."/>
            <person name="Chin S.H."/>
            <person name="Dew I."/>
            <person name="Evans C.A."/>
            <person name="Ferriera S."/>
            <person name="Flanigan M."/>
            <person name="Fosler C."/>
            <person name="Glodek A."/>
            <person name="Gu Z."/>
            <person name="Holt R.A."/>
            <person name="Jennings D."/>
            <person name="Kraft C.L."/>
            <person name="Lu F."/>
            <person name="Nguyen T."/>
            <person name="Nusskern D.R."/>
            <person name="Pfannkoch C.M."/>
            <person name="Sitter C."/>
            <person name="Sutton G.G."/>
            <person name="Venter J.C."/>
            <person name="Wang Z."/>
            <person name="Woodage T."/>
            <person name="Zheng X.H."/>
            <person name="Zhong F."/>
        </authorList>
    </citation>
    <scope>NUCLEOTIDE SEQUENCE [LARGE SCALE GENOMIC DNA]</scope>
    <source>
        <strain>BN</strain>
        <strain evidence="3">Sprague-Dawley</strain>
    </source>
</reference>
<organism evidence="2 3">
    <name type="scientific">Rattus norvegicus</name>
    <name type="common">Rat</name>
    <dbReference type="NCBI Taxonomy" id="10116"/>
    <lineage>
        <taxon>Eukaryota</taxon>
        <taxon>Metazoa</taxon>
        <taxon>Chordata</taxon>
        <taxon>Craniata</taxon>
        <taxon>Vertebrata</taxon>
        <taxon>Euteleostomi</taxon>
        <taxon>Mammalia</taxon>
        <taxon>Eutheria</taxon>
        <taxon>Euarchontoglires</taxon>
        <taxon>Glires</taxon>
        <taxon>Rodentia</taxon>
        <taxon>Myomorpha</taxon>
        <taxon>Muroidea</taxon>
        <taxon>Muridae</taxon>
        <taxon>Murinae</taxon>
        <taxon>Rattus</taxon>
    </lineage>
</organism>